<accession>A0A6C0J0K7</accession>
<dbReference type="AlphaFoldDB" id="A0A6C0J0K7"/>
<dbReference type="EMBL" id="MN740306">
    <property type="protein sequence ID" value="QHT99194.1"/>
    <property type="molecule type" value="Genomic_DNA"/>
</dbReference>
<proteinExistence type="predicted"/>
<protein>
    <submittedName>
        <fullName evidence="1">Uncharacterized protein</fullName>
    </submittedName>
</protein>
<reference evidence="1" key="1">
    <citation type="journal article" date="2020" name="Nature">
        <title>Giant virus diversity and host interactions through global metagenomics.</title>
        <authorList>
            <person name="Schulz F."/>
            <person name="Roux S."/>
            <person name="Paez-Espino D."/>
            <person name="Jungbluth S."/>
            <person name="Walsh D.A."/>
            <person name="Denef V.J."/>
            <person name="McMahon K.D."/>
            <person name="Konstantinidis K.T."/>
            <person name="Eloe-Fadrosh E.A."/>
            <person name="Kyrpides N.C."/>
            <person name="Woyke T."/>
        </authorList>
    </citation>
    <scope>NUCLEOTIDE SEQUENCE</scope>
    <source>
        <strain evidence="1">GVMAG-M-3300025699-48</strain>
    </source>
</reference>
<evidence type="ECO:0000313" key="1">
    <source>
        <dbReference type="EMBL" id="QHT99194.1"/>
    </source>
</evidence>
<organism evidence="1">
    <name type="scientific">viral metagenome</name>
    <dbReference type="NCBI Taxonomy" id="1070528"/>
    <lineage>
        <taxon>unclassified sequences</taxon>
        <taxon>metagenomes</taxon>
        <taxon>organismal metagenomes</taxon>
    </lineage>
</organism>
<sequence>MDNTTELTPDTINNVYDEAIKDPSLLASLDVEQLLSTLENENNDYLENKTLKGITDEIHDIMQSVLKERELQESMCLKLVDYRLVDELHELHKGKHVRWIRKDTTKLTNGGIVVDIKFLDTGTQVLCKNSMNRFIQYKYDQCITFQKLSHTEQLILMAYEHATSIN</sequence>
<name>A0A6C0J0K7_9ZZZZ</name>